<reference evidence="1 2" key="1">
    <citation type="submission" date="2017-06" db="EMBL/GenBank/DDBJ databases">
        <authorList>
            <person name="Kim H.J."/>
            <person name="Triplett B.A."/>
        </authorList>
    </citation>
    <scope>NUCLEOTIDE SEQUENCE [LARGE SCALE GENOMIC DNA]</scope>
    <source>
        <strain evidence="1 2">DSM 18704</strain>
    </source>
</reference>
<protein>
    <submittedName>
        <fullName evidence="1">Uncharacterized protein</fullName>
    </submittedName>
</protein>
<gene>
    <name evidence="1" type="ORF">SAMN05421770_107205</name>
</gene>
<proteinExistence type="predicted"/>
<sequence length="70" mass="7911">MRLHGGVSPYLAPQTKTPCLGQETWGVRVIRNRFLAYLSIFRLIVKLFLLSNELMDLLPLFLPPSSAHSS</sequence>
<evidence type="ECO:0000313" key="2">
    <source>
        <dbReference type="Proteomes" id="UP000198356"/>
    </source>
</evidence>
<evidence type="ECO:0000313" key="1">
    <source>
        <dbReference type="EMBL" id="SNT32670.1"/>
    </source>
</evidence>
<dbReference type="EMBL" id="FZOU01000007">
    <property type="protein sequence ID" value="SNT32670.1"/>
    <property type="molecule type" value="Genomic_DNA"/>
</dbReference>
<dbReference type="AlphaFoldDB" id="A0A239LQV3"/>
<dbReference type="Proteomes" id="UP000198356">
    <property type="component" value="Unassembled WGS sequence"/>
</dbReference>
<name>A0A239LQV3_9BACT</name>
<accession>A0A239LQV3</accession>
<organism evidence="1 2">
    <name type="scientific">Granulicella rosea</name>
    <dbReference type="NCBI Taxonomy" id="474952"/>
    <lineage>
        <taxon>Bacteria</taxon>
        <taxon>Pseudomonadati</taxon>
        <taxon>Acidobacteriota</taxon>
        <taxon>Terriglobia</taxon>
        <taxon>Terriglobales</taxon>
        <taxon>Acidobacteriaceae</taxon>
        <taxon>Granulicella</taxon>
    </lineage>
</organism>
<keyword evidence="2" id="KW-1185">Reference proteome</keyword>